<name>A0A8H9IRG6_9PSEU</name>
<dbReference type="InterPro" id="IPR003356">
    <property type="entry name" value="DNA_methylase_A-5"/>
</dbReference>
<dbReference type="GO" id="GO:0032259">
    <property type="term" value="P:methylation"/>
    <property type="evidence" value="ECO:0007669"/>
    <property type="project" value="UniProtKB-KW"/>
</dbReference>
<organism evidence="10 11">
    <name type="scientific">Amycolatopsis bartoniae</name>
    <dbReference type="NCBI Taxonomy" id="941986"/>
    <lineage>
        <taxon>Bacteria</taxon>
        <taxon>Bacillati</taxon>
        <taxon>Actinomycetota</taxon>
        <taxon>Actinomycetes</taxon>
        <taxon>Pseudonocardiales</taxon>
        <taxon>Pseudonocardiaceae</taxon>
        <taxon>Amycolatopsis</taxon>
    </lineage>
</organism>
<comment type="similarity">
    <text evidence="1">Belongs to the N(4)/N(6)-methyltransferase family.</text>
</comment>
<evidence type="ECO:0000256" key="7">
    <source>
        <dbReference type="ARBA" id="ARBA00047942"/>
    </source>
</evidence>
<keyword evidence="11" id="KW-1185">Reference proteome</keyword>
<evidence type="ECO:0000256" key="1">
    <source>
        <dbReference type="ARBA" id="ARBA00006594"/>
    </source>
</evidence>
<keyword evidence="5" id="KW-0949">S-adenosyl-L-methionine</keyword>
<dbReference type="InterPro" id="IPR029063">
    <property type="entry name" value="SAM-dependent_MTases_sf"/>
</dbReference>
<evidence type="ECO:0000256" key="5">
    <source>
        <dbReference type="ARBA" id="ARBA00022691"/>
    </source>
</evidence>
<dbReference type="GO" id="GO:0009307">
    <property type="term" value="P:DNA restriction-modification system"/>
    <property type="evidence" value="ECO:0007669"/>
    <property type="project" value="UniProtKB-KW"/>
</dbReference>
<evidence type="ECO:0000256" key="8">
    <source>
        <dbReference type="SAM" id="MobiDB-lite"/>
    </source>
</evidence>
<evidence type="ECO:0000256" key="2">
    <source>
        <dbReference type="ARBA" id="ARBA00011900"/>
    </source>
</evidence>
<evidence type="ECO:0000256" key="3">
    <source>
        <dbReference type="ARBA" id="ARBA00022603"/>
    </source>
</evidence>
<proteinExistence type="inferred from homology"/>
<protein>
    <recommendedName>
        <fullName evidence="2">site-specific DNA-methyltransferase (adenine-specific)</fullName>
        <ecNumber evidence="2">2.1.1.72</ecNumber>
    </recommendedName>
</protein>
<dbReference type="GO" id="GO:0009007">
    <property type="term" value="F:site-specific DNA-methyltransferase (adenine-specific) activity"/>
    <property type="evidence" value="ECO:0007669"/>
    <property type="project" value="UniProtKB-EC"/>
</dbReference>
<dbReference type="InterPro" id="IPR051537">
    <property type="entry name" value="DNA_Adenine_Mtase"/>
</dbReference>
<sequence length="523" mass="59135">MTTEQGELISLPPQARGGRRASRKARNGQTTSARLSAVIKSARDLMRTDEGLNSDLERLPQLSWLLFLRAFDALEAEREITEVNYRPAIEAPYRWRDWAADPDFTGDDLLTFVNSHLPDDRDKPGLLPYLRSLSSDKADDPRNVLSAVFQEIYNRMLSGFLLRDLVTKIDEIDFTSADDIHTMAYLYESLLKEVRDAAGDSGEFYTPRPVIRFMVEQSFLELGESILDPACGTGGFLLEAYEELEKKVRTVVQRRQLHKNLRGIEKKPQPYLMCMMNLVLHGIESPNVIRTNALVRMSDENNPASRVNVVLTNPPFGGEEENSVSQRFAEGYRTKETAWLFLQAVIDKLKPGGRCAIVLPNGILFGDGVGIRIKEKLLRECNLHTVVRLPQGVFAPYTLIPANLLFFEKSGPTKDVWFYEILPPEGRKGYTKTKPMRYEEFADCAAWWGGKDRVSRIENGRAWRTSVADLTANGYNLDLTNPTAADDLAHRPPQELLADLVATEREVLDLLTELEKKLEAGRD</sequence>
<feature type="region of interest" description="Disordered" evidence="8">
    <location>
        <begin position="1"/>
        <end position="33"/>
    </location>
</feature>
<dbReference type="AlphaFoldDB" id="A0A8H9IRG6"/>
<dbReference type="Pfam" id="PF02384">
    <property type="entry name" value="N6_Mtase"/>
    <property type="match status" value="1"/>
</dbReference>
<dbReference type="PANTHER" id="PTHR42933:SF4">
    <property type="entry name" value="TYPE I RESTRICTION ENZYME ECOKI METHYLASE SUBUNIT"/>
    <property type="match status" value="1"/>
</dbReference>
<evidence type="ECO:0000256" key="4">
    <source>
        <dbReference type="ARBA" id="ARBA00022679"/>
    </source>
</evidence>
<dbReference type="SUPFAM" id="SSF53335">
    <property type="entry name" value="S-adenosyl-L-methionine-dependent methyltransferases"/>
    <property type="match status" value="1"/>
</dbReference>
<keyword evidence="6" id="KW-0680">Restriction system</keyword>
<dbReference type="PROSITE" id="PS00092">
    <property type="entry name" value="N6_MTASE"/>
    <property type="match status" value="1"/>
</dbReference>
<dbReference type="GO" id="GO:0008170">
    <property type="term" value="F:N-methyltransferase activity"/>
    <property type="evidence" value="ECO:0007669"/>
    <property type="project" value="InterPro"/>
</dbReference>
<feature type="compositionally biased region" description="Basic residues" evidence="8">
    <location>
        <begin position="17"/>
        <end position="26"/>
    </location>
</feature>
<evidence type="ECO:0000313" key="10">
    <source>
        <dbReference type="EMBL" id="GHF50776.1"/>
    </source>
</evidence>
<gene>
    <name evidence="10" type="ORF">GCM10017566_24870</name>
</gene>
<reference evidence="10" key="2">
    <citation type="submission" date="2020-09" db="EMBL/GenBank/DDBJ databases">
        <authorList>
            <person name="Sun Q."/>
            <person name="Zhou Y."/>
        </authorList>
    </citation>
    <scope>NUCLEOTIDE SEQUENCE</scope>
    <source>
        <strain evidence="10">CGMCC 4.7679</strain>
    </source>
</reference>
<reference evidence="10" key="1">
    <citation type="journal article" date="2014" name="Int. J. Syst. Evol. Microbiol.">
        <title>Complete genome sequence of Corynebacterium casei LMG S-19264T (=DSM 44701T), isolated from a smear-ripened cheese.</title>
        <authorList>
            <consortium name="US DOE Joint Genome Institute (JGI-PGF)"/>
            <person name="Walter F."/>
            <person name="Albersmeier A."/>
            <person name="Kalinowski J."/>
            <person name="Ruckert C."/>
        </authorList>
    </citation>
    <scope>NUCLEOTIDE SEQUENCE</scope>
    <source>
        <strain evidence="10">CGMCC 4.7679</strain>
    </source>
</reference>
<dbReference type="Proteomes" id="UP000658656">
    <property type="component" value="Unassembled WGS sequence"/>
</dbReference>
<evidence type="ECO:0000313" key="11">
    <source>
        <dbReference type="Proteomes" id="UP000658656"/>
    </source>
</evidence>
<dbReference type="GO" id="GO:0003677">
    <property type="term" value="F:DNA binding"/>
    <property type="evidence" value="ECO:0007669"/>
    <property type="project" value="InterPro"/>
</dbReference>
<dbReference type="PRINTS" id="PR00507">
    <property type="entry name" value="N12N6MTFRASE"/>
</dbReference>
<dbReference type="RefSeq" id="WP_221216166.1">
    <property type="nucleotide sequence ID" value="NZ_BNAV01000003.1"/>
</dbReference>
<evidence type="ECO:0000259" key="9">
    <source>
        <dbReference type="Pfam" id="PF02384"/>
    </source>
</evidence>
<feature type="domain" description="DNA methylase adenine-specific" evidence="9">
    <location>
        <begin position="180"/>
        <end position="486"/>
    </location>
</feature>
<keyword evidence="3" id="KW-0489">Methyltransferase</keyword>
<dbReference type="InterPro" id="IPR038333">
    <property type="entry name" value="T1MK-like_N_sf"/>
</dbReference>
<dbReference type="Gene3D" id="1.20.1260.30">
    <property type="match status" value="1"/>
</dbReference>
<dbReference type="PANTHER" id="PTHR42933">
    <property type="entry name" value="SLR6095 PROTEIN"/>
    <property type="match status" value="1"/>
</dbReference>
<dbReference type="EC" id="2.1.1.72" evidence="2"/>
<comment type="catalytic activity">
    <reaction evidence="7">
        <text>a 2'-deoxyadenosine in DNA + S-adenosyl-L-methionine = an N(6)-methyl-2'-deoxyadenosine in DNA + S-adenosyl-L-homocysteine + H(+)</text>
        <dbReference type="Rhea" id="RHEA:15197"/>
        <dbReference type="Rhea" id="RHEA-COMP:12418"/>
        <dbReference type="Rhea" id="RHEA-COMP:12419"/>
        <dbReference type="ChEBI" id="CHEBI:15378"/>
        <dbReference type="ChEBI" id="CHEBI:57856"/>
        <dbReference type="ChEBI" id="CHEBI:59789"/>
        <dbReference type="ChEBI" id="CHEBI:90615"/>
        <dbReference type="ChEBI" id="CHEBI:90616"/>
        <dbReference type="EC" id="2.1.1.72"/>
    </reaction>
</comment>
<keyword evidence="4" id="KW-0808">Transferase</keyword>
<dbReference type="EMBL" id="BNAV01000003">
    <property type="protein sequence ID" value="GHF50776.1"/>
    <property type="molecule type" value="Genomic_DNA"/>
</dbReference>
<dbReference type="Gene3D" id="3.40.50.150">
    <property type="entry name" value="Vaccinia Virus protein VP39"/>
    <property type="match status" value="1"/>
</dbReference>
<dbReference type="InterPro" id="IPR002052">
    <property type="entry name" value="DNA_methylase_N6_adenine_CS"/>
</dbReference>
<accession>A0A8H9IRG6</accession>
<evidence type="ECO:0000256" key="6">
    <source>
        <dbReference type="ARBA" id="ARBA00022747"/>
    </source>
</evidence>
<comment type="caution">
    <text evidence="10">The sequence shown here is derived from an EMBL/GenBank/DDBJ whole genome shotgun (WGS) entry which is preliminary data.</text>
</comment>